<accession>A0ABX8W642</accession>
<comment type="subunit">
    <text evidence="1">Homodimer.</text>
</comment>
<dbReference type="Pfam" id="PF01895">
    <property type="entry name" value="PhoU"/>
    <property type="match status" value="2"/>
</dbReference>
<comment type="similarity">
    <text evidence="1">Belongs to the PhoU family.</text>
</comment>
<dbReference type="EMBL" id="CP048268">
    <property type="protein sequence ID" value="QYN53245.1"/>
    <property type="molecule type" value="Genomic_DNA"/>
</dbReference>
<dbReference type="InterPro" id="IPR028366">
    <property type="entry name" value="PhoU"/>
</dbReference>
<keyword evidence="5" id="KW-1185">Reference proteome</keyword>
<dbReference type="InterPro" id="IPR026022">
    <property type="entry name" value="PhoU_dom"/>
</dbReference>
<dbReference type="PANTHER" id="PTHR42930">
    <property type="entry name" value="PHOSPHATE-SPECIFIC TRANSPORT SYSTEM ACCESSORY PROTEIN PHOU"/>
    <property type="match status" value="1"/>
</dbReference>
<evidence type="ECO:0000256" key="1">
    <source>
        <dbReference type="PIRNR" id="PIRNR003107"/>
    </source>
</evidence>
<evidence type="ECO:0000313" key="5">
    <source>
        <dbReference type="Proteomes" id="UP000826550"/>
    </source>
</evidence>
<name>A0ABX8W642_9LACO</name>
<feature type="compositionally biased region" description="Basic residues" evidence="2">
    <location>
        <begin position="224"/>
        <end position="248"/>
    </location>
</feature>
<organism evidence="4 5">
    <name type="scientific">Lactobacillus panisapium</name>
    <dbReference type="NCBI Taxonomy" id="2012495"/>
    <lineage>
        <taxon>Bacteria</taxon>
        <taxon>Bacillati</taxon>
        <taxon>Bacillota</taxon>
        <taxon>Bacilli</taxon>
        <taxon>Lactobacillales</taxon>
        <taxon>Lactobacillaceae</taxon>
        <taxon>Lactobacillus</taxon>
    </lineage>
</organism>
<dbReference type="SUPFAM" id="SSF109755">
    <property type="entry name" value="PhoU-like"/>
    <property type="match status" value="1"/>
</dbReference>
<dbReference type="Gene3D" id="1.20.58.220">
    <property type="entry name" value="Phosphate transport system protein phou homolog 2, domain 2"/>
    <property type="match status" value="1"/>
</dbReference>
<evidence type="ECO:0000313" key="4">
    <source>
        <dbReference type="EMBL" id="QYN53245.1"/>
    </source>
</evidence>
<reference evidence="4 5" key="1">
    <citation type="submission" date="2020-01" db="EMBL/GenBank/DDBJ databases">
        <title>Vast differences in strain-level diversity in the gut microbiota of two closely related honey bee species.</title>
        <authorList>
            <person name="Ellegaard K.M."/>
            <person name="Suenami S."/>
            <person name="Miyazaki R."/>
            <person name="Engel P."/>
        </authorList>
    </citation>
    <scope>NUCLEOTIDE SEQUENCE [LARGE SCALE GENOMIC DNA]</scope>
    <source>
        <strain evidence="4 5">ESL0416</strain>
    </source>
</reference>
<feature type="region of interest" description="Disordered" evidence="2">
    <location>
        <begin position="222"/>
        <end position="248"/>
    </location>
</feature>
<evidence type="ECO:0000259" key="3">
    <source>
        <dbReference type="Pfam" id="PF01895"/>
    </source>
</evidence>
<dbReference type="Proteomes" id="UP000826550">
    <property type="component" value="Chromosome"/>
</dbReference>
<gene>
    <name evidence="4" type="primary">phoU</name>
    <name evidence="4" type="ORF">GYM71_07385</name>
</gene>
<proteinExistence type="inferred from homology"/>
<dbReference type="RefSeq" id="WP_220220000.1">
    <property type="nucleotide sequence ID" value="NZ_CP048268.1"/>
</dbReference>
<dbReference type="InterPro" id="IPR038078">
    <property type="entry name" value="PhoU-like_sf"/>
</dbReference>
<dbReference type="PANTHER" id="PTHR42930:SF3">
    <property type="entry name" value="PHOSPHATE-SPECIFIC TRANSPORT SYSTEM ACCESSORY PROTEIN PHOU"/>
    <property type="match status" value="1"/>
</dbReference>
<dbReference type="NCBIfam" id="TIGR02135">
    <property type="entry name" value="phoU_full"/>
    <property type="match status" value="1"/>
</dbReference>
<keyword evidence="1" id="KW-0592">Phosphate transport</keyword>
<comment type="function">
    <text evidence="1">Plays a role in the regulation of phosphate uptake.</text>
</comment>
<dbReference type="PIRSF" id="PIRSF003107">
    <property type="entry name" value="PhoU"/>
    <property type="match status" value="1"/>
</dbReference>
<keyword evidence="1" id="KW-0813">Transport</keyword>
<feature type="domain" description="PhoU" evidence="3">
    <location>
        <begin position="121"/>
        <end position="205"/>
    </location>
</feature>
<keyword evidence="1" id="KW-0963">Cytoplasm</keyword>
<sequence>MHEIFLDELKKLNTQFMEMGVQVNDLIDQGTRSFVDHDKKMAQEMIEEDKVVAKEAIKIEKKALDLMALQQPVATDFRVVISILKATTDLERIGENANSIAVETVRVKGNPRISEVEKIISGMTHQVRTMLIQVLTAYVQDDENTARSMLNGHEDVYQDYRKARQMIIDGVEQDPNVAVASASYFVIIRLLERISDHIVNLASWVIYKSSGELFELISADKKKTQAKKRTKTAKAKATTKKNSKTKKE</sequence>
<comment type="subcellular location">
    <subcellularLocation>
        <location evidence="1">Cytoplasm</location>
    </subcellularLocation>
</comment>
<feature type="domain" description="PhoU" evidence="3">
    <location>
        <begin position="17"/>
        <end position="101"/>
    </location>
</feature>
<protein>
    <recommendedName>
        <fullName evidence="1">Phosphate-specific transport system accessory protein PhoU</fullName>
    </recommendedName>
</protein>
<evidence type="ECO:0000256" key="2">
    <source>
        <dbReference type="SAM" id="MobiDB-lite"/>
    </source>
</evidence>